<evidence type="ECO:0000313" key="2">
    <source>
        <dbReference type="EMBL" id="OTP11657.1"/>
    </source>
</evidence>
<evidence type="ECO:0000256" key="1">
    <source>
        <dbReference type="SAM" id="Phobius"/>
    </source>
</evidence>
<proteinExistence type="predicted"/>
<dbReference type="RefSeq" id="WP_086350735.1">
    <property type="nucleotide sequence ID" value="NZ_CP147247.1"/>
</dbReference>
<keyword evidence="1" id="KW-1133">Transmembrane helix</keyword>
<dbReference type="EMBL" id="CP147247">
    <property type="protein sequence ID" value="WYJ91694.1"/>
    <property type="molecule type" value="Genomic_DNA"/>
</dbReference>
<feature type="transmembrane region" description="Helical" evidence="1">
    <location>
        <begin position="105"/>
        <end position="124"/>
    </location>
</feature>
<reference evidence="3" key="2">
    <citation type="submission" date="2017-05" db="EMBL/GenBank/DDBJ databases">
        <authorList>
            <consortium name="The Broad Institute Genomics Platform"/>
            <consortium name="The Broad Institute Genomic Center for Infectious Diseases"/>
            <person name="Earl A."/>
            <person name="Manson A."/>
            <person name="Schwartman J."/>
            <person name="Gilmore M."/>
            <person name="Abouelleil A."/>
            <person name="Cao P."/>
            <person name="Chapman S."/>
            <person name="Cusick C."/>
            <person name="Shea T."/>
            <person name="Young S."/>
            <person name="Neafsey D."/>
            <person name="Nusbaum C."/>
            <person name="Birren B."/>
        </authorList>
    </citation>
    <scope>NUCLEOTIDE SEQUENCE</scope>
    <source>
        <strain evidence="3">9E7_DIV0242</strain>
    </source>
</reference>
<gene>
    <name evidence="3" type="ORF">A5888_003462</name>
    <name evidence="2" type="ORF">A5888_003756</name>
</gene>
<organism evidence="2">
    <name type="scientific">Candidatus Enterococcus clewellii</name>
    <dbReference type="NCBI Taxonomy" id="1834193"/>
    <lineage>
        <taxon>Bacteria</taxon>
        <taxon>Bacillati</taxon>
        <taxon>Bacillota</taxon>
        <taxon>Bacilli</taxon>
        <taxon>Lactobacillales</taxon>
        <taxon>Enterococcaceae</taxon>
        <taxon>Enterococcus</taxon>
    </lineage>
</organism>
<name>A0A242K1W9_9ENTE</name>
<keyword evidence="4" id="KW-1185">Reference proteome</keyword>
<sequence length="125" mass="14468">MKGYVLTSMDKIDFQLSSQLTTTHEATLSDDLLRHVTESRKDISWEIVSFQEIKELLEENSSEVIVALTPYTQPFKKYLSVTFPELTFIDEQSHSKKETVEKFELMMIGTIFFTLVVLSVLAYTF</sequence>
<keyword evidence="1" id="KW-0812">Transmembrane</keyword>
<reference evidence="3" key="3">
    <citation type="submission" date="2024-03" db="EMBL/GenBank/DDBJ databases">
        <title>The Genome Sequence of Enterococcus sp. DIV0242b.</title>
        <authorList>
            <consortium name="The Broad Institute Genomics Platform"/>
            <consortium name="The Broad Institute Microbial Omics Core"/>
            <consortium name="The Broad Institute Genomic Center for Infectious Diseases"/>
            <person name="Earl A."/>
            <person name="Manson A."/>
            <person name="Gilmore M."/>
            <person name="Schwartman J."/>
            <person name="Shea T."/>
            <person name="Abouelleil A."/>
            <person name="Cao P."/>
            <person name="Chapman S."/>
            <person name="Cusick C."/>
            <person name="Young S."/>
            <person name="Neafsey D."/>
            <person name="Nusbaum C."/>
            <person name="Birren B."/>
        </authorList>
    </citation>
    <scope>NUCLEOTIDE SEQUENCE</scope>
    <source>
        <strain evidence="3">9E7_DIV0242</strain>
    </source>
</reference>
<reference evidence="2" key="1">
    <citation type="submission" date="2017-05" db="EMBL/GenBank/DDBJ databases">
        <title>The Genome Sequence of Enterococcus sp. 9E7_DIV0242.</title>
        <authorList>
            <consortium name="The Broad Institute Genomics Platform"/>
            <consortium name="The Broad Institute Genomic Center for Infectious Diseases"/>
            <person name="Earl A."/>
            <person name="Manson A."/>
            <person name="Schwartman J."/>
            <person name="Gilmore M."/>
            <person name="Abouelleil A."/>
            <person name="Cao P."/>
            <person name="Chapman S."/>
            <person name="Cusick C."/>
            <person name="Shea T."/>
            <person name="Young S."/>
            <person name="Neafsey D."/>
            <person name="Nusbaum C."/>
            <person name="Birren B."/>
        </authorList>
    </citation>
    <scope>NUCLEOTIDE SEQUENCE [LARGE SCALE GENOMIC DNA]</scope>
    <source>
        <strain evidence="2">9E7_DIV0242</strain>
    </source>
</reference>
<accession>A0A242K1W9</accession>
<keyword evidence="1" id="KW-0472">Membrane</keyword>
<dbReference type="Proteomes" id="UP000195141">
    <property type="component" value="Chromosome"/>
</dbReference>
<dbReference type="AlphaFoldDB" id="A0A242K1W9"/>
<protein>
    <submittedName>
        <fullName evidence="2">Uncharacterized protein</fullName>
    </submittedName>
</protein>
<evidence type="ECO:0000313" key="4">
    <source>
        <dbReference type="Proteomes" id="UP000195141"/>
    </source>
</evidence>
<dbReference type="EMBL" id="NGMM01000007">
    <property type="protein sequence ID" value="OTP11657.1"/>
    <property type="molecule type" value="Genomic_DNA"/>
</dbReference>
<evidence type="ECO:0000313" key="3">
    <source>
        <dbReference type="EMBL" id="WYJ91694.1"/>
    </source>
</evidence>
<dbReference type="OrthoDB" id="9918676at2"/>